<dbReference type="PROSITE" id="PS50977">
    <property type="entry name" value="HTH_TETR_2"/>
    <property type="match status" value="1"/>
</dbReference>
<evidence type="ECO:0000256" key="1">
    <source>
        <dbReference type="ARBA" id="ARBA00023125"/>
    </source>
</evidence>
<dbReference type="PRINTS" id="PR00455">
    <property type="entry name" value="HTHTETR"/>
</dbReference>
<evidence type="ECO:0000313" key="4">
    <source>
        <dbReference type="EMBL" id="MBP1919328.1"/>
    </source>
</evidence>
<organism evidence="4 5">
    <name type="scientific">Youngiibacter multivorans</name>
    <dbReference type="NCBI Taxonomy" id="937251"/>
    <lineage>
        <taxon>Bacteria</taxon>
        <taxon>Bacillati</taxon>
        <taxon>Bacillota</taxon>
        <taxon>Clostridia</taxon>
        <taxon>Eubacteriales</taxon>
        <taxon>Clostridiaceae</taxon>
        <taxon>Youngiibacter</taxon>
    </lineage>
</organism>
<dbReference type="Pfam" id="PF00440">
    <property type="entry name" value="TetR_N"/>
    <property type="match status" value="1"/>
</dbReference>
<dbReference type="PANTHER" id="PTHR43479">
    <property type="entry name" value="ACREF/ENVCD OPERON REPRESSOR-RELATED"/>
    <property type="match status" value="1"/>
</dbReference>
<feature type="DNA-binding region" description="H-T-H motif" evidence="2">
    <location>
        <begin position="33"/>
        <end position="52"/>
    </location>
</feature>
<dbReference type="EMBL" id="JAGGKC010000013">
    <property type="protein sequence ID" value="MBP1919328.1"/>
    <property type="molecule type" value="Genomic_DNA"/>
</dbReference>
<evidence type="ECO:0000259" key="3">
    <source>
        <dbReference type="PROSITE" id="PS50977"/>
    </source>
</evidence>
<dbReference type="InterPro" id="IPR001647">
    <property type="entry name" value="HTH_TetR"/>
</dbReference>
<dbReference type="InterPro" id="IPR050624">
    <property type="entry name" value="HTH-type_Tx_Regulator"/>
</dbReference>
<dbReference type="InterPro" id="IPR009057">
    <property type="entry name" value="Homeodomain-like_sf"/>
</dbReference>
<dbReference type="Gene3D" id="1.10.357.10">
    <property type="entry name" value="Tetracycline Repressor, domain 2"/>
    <property type="match status" value="1"/>
</dbReference>
<evidence type="ECO:0000256" key="2">
    <source>
        <dbReference type="PROSITE-ProRule" id="PRU00335"/>
    </source>
</evidence>
<keyword evidence="5" id="KW-1185">Reference proteome</keyword>
<dbReference type="PANTHER" id="PTHR43479:SF11">
    <property type="entry name" value="ACREF_ENVCD OPERON REPRESSOR-RELATED"/>
    <property type="match status" value="1"/>
</dbReference>
<dbReference type="Proteomes" id="UP001519271">
    <property type="component" value="Unassembled WGS sequence"/>
</dbReference>
<accession>A0ABS4G463</accession>
<dbReference type="RefSeq" id="WP_209459532.1">
    <property type="nucleotide sequence ID" value="NZ_JAGGKC010000013.1"/>
</dbReference>
<keyword evidence="1 2" id="KW-0238">DNA-binding</keyword>
<reference evidence="4 5" key="1">
    <citation type="submission" date="2021-03" db="EMBL/GenBank/DDBJ databases">
        <title>Genomic Encyclopedia of Type Strains, Phase IV (KMG-IV): sequencing the most valuable type-strain genomes for metagenomic binning, comparative biology and taxonomic classification.</title>
        <authorList>
            <person name="Goeker M."/>
        </authorList>
    </citation>
    <scope>NUCLEOTIDE SEQUENCE [LARGE SCALE GENOMIC DNA]</scope>
    <source>
        <strain evidence="4 5">DSM 6139</strain>
    </source>
</reference>
<sequence>MQKQIRMNKEDRRRQIIDSALEVFKEKGFKGATTSEIAEAASITEVTLFRYFKSKQDIFLEGITPILLKTLEDVVDTSSGLNQQERLKAVLLNRITFISENYDTVRLILSESSAIHEMGQSDFSEGIRNIIEKMLDSSKADPEKKRQAVRIVMGSLLSFLYMPEKDQGAIRDFVDNISWMLMKTLKGDAK</sequence>
<feature type="domain" description="HTH tetR-type" evidence="3">
    <location>
        <begin position="10"/>
        <end position="70"/>
    </location>
</feature>
<gene>
    <name evidence="4" type="ORF">J2Z34_001817</name>
</gene>
<evidence type="ECO:0000313" key="5">
    <source>
        <dbReference type="Proteomes" id="UP001519271"/>
    </source>
</evidence>
<proteinExistence type="predicted"/>
<comment type="caution">
    <text evidence="4">The sequence shown here is derived from an EMBL/GenBank/DDBJ whole genome shotgun (WGS) entry which is preliminary data.</text>
</comment>
<name>A0ABS4G463_9CLOT</name>
<protein>
    <submittedName>
        <fullName evidence="4">AcrR family transcriptional regulator</fullName>
    </submittedName>
</protein>
<dbReference type="SUPFAM" id="SSF46689">
    <property type="entry name" value="Homeodomain-like"/>
    <property type="match status" value="1"/>
</dbReference>